<dbReference type="InterPro" id="IPR010016">
    <property type="entry name" value="PxpB"/>
</dbReference>
<dbReference type="GO" id="GO:0016787">
    <property type="term" value="F:hydrolase activity"/>
    <property type="evidence" value="ECO:0007669"/>
    <property type="project" value="UniProtKB-KW"/>
</dbReference>
<name>A0A0G3EVV6_9BURK</name>
<dbReference type="AlphaFoldDB" id="A0A0G3EVV6"/>
<organism evidence="5 6">
    <name type="scientific">Pandoraea thiooxydans</name>
    <dbReference type="NCBI Taxonomy" id="445709"/>
    <lineage>
        <taxon>Bacteria</taxon>
        <taxon>Pseudomonadati</taxon>
        <taxon>Pseudomonadota</taxon>
        <taxon>Betaproteobacteria</taxon>
        <taxon>Burkholderiales</taxon>
        <taxon>Burkholderiaceae</taxon>
        <taxon>Pandoraea</taxon>
    </lineage>
</organism>
<evidence type="ECO:0000313" key="5">
    <source>
        <dbReference type="EMBL" id="AKJ69492.1"/>
    </source>
</evidence>
<dbReference type="InterPro" id="IPR029000">
    <property type="entry name" value="Cyclophilin-like_dom_sf"/>
</dbReference>
<proteinExistence type="predicted"/>
<keyword evidence="3" id="KW-0067">ATP-binding</keyword>
<evidence type="ECO:0000256" key="2">
    <source>
        <dbReference type="ARBA" id="ARBA00022801"/>
    </source>
</evidence>
<dbReference type="SUPFAM" id="SSF50891">
    <property type="entry name" value="Cyclophilin-like"/>
    <property type="match status" value="1"/>
</dbReference>
<feature type="domain" description="Carboxyltransferase" evidence="4">
    <location>
        <begin position="4"/>
        <end position="202"/>
    </location>
</feature>
<keyword evidence="6" id="KW-1185">Reference proteome</keyword>
<dbReference type="NCBIfam" id="TIGR00370">
    <property type="entry name" value="5-oxoprolinase subunit PxpB"/>
    <property type="match status" value="1"/>
</dbReference>
<dbReference type="OrthoDB" id="9778567at2"/>
<accession>A0A0G3EVV6</accession>
<sequence>MSTLSILPLGEAALLCIPPPPTSLVTQRRIWSVATMLQARSDVLEMVPGMNNFTVIFDPLRTDPTTLESALQAAWEGADDQAEAGREIEIPVRYGGAHGPDLAEVALRTGLSPEAVVQRHAGSDYVVYFLGFLPGFAYLGGLDPSLATPRRAEPRLAVPAGSVGIGGAQTAIYPVVSPGGWQLIGRTDLPLFDPAQMPPTLLSPGDHVRFTIESIEL</sequence>
<dbReference type="SUPFAM" id="SSF160467">
    <property type="entry name" value="PH0987 N-terminal domain-like"/>
    <property type="match status" value="1"/>
</dbReference>
<evidence type="ECO:0000313" key="6">
    <source>
        <dbReference type="Proteomes" id="UP000036700"/>
    </source>
</evidence>
<evidence type="ECO:0000256" key="3">
    <source>
        <dbReference type="ARBA" id="ARBA00022840"/>
    </source>
</evidence>
<evidence type="ECO:0000259" key="4">
    <source>
        <dbReference type="SMART" id="SM00796"/>
    </source>
</evidence>
<protein>
    <submittedName>
        <fullName evidence="5">Allophanate hydrolase</fullName>
    </submittedName>
</protein>
<dbReference type="Gene3D" id="3.30.1360.40">
    <property type="match status" value="1"/>
</dbReference>
<keyword evidence="1" id="KW-0547">Nucleotide-binding</keyword>
<dbReference type="Proteomes" id="UP000036700">
    <property type="component" value="Chromosome"/>
</dbReference>
<dbReference type="SMART" id="SM00796">
    <property type="entry name" value="AHS1"/>
    <property type="match status" value="1"/>
</dbReference>
<dbReference type="PANTHER" id="PTHR34698:SF2">
    <property type="entry name" value="5-OXOPROLINASE SUBUNIT B"/>
    <property type="match status" value="1"/>
</dbReference>
<dbReference type="Pfam" id="PF02682">
    <property type="entry name" value="CT_C_D"/>
    <property type="match status" value="1"/>
</dbReference>
<dbReference type="PATRIC" id="fig|445709.3.peg.3385"/>
<gene>
    <name evidence="5" type="ORF">ABW99_15995</name>
</gene>
<dbReference type="RefSeq" id="WP_047215407.1">
    <property type="nucleotide sequence ID" value="NZ_CP011568.3"/>
</dbReference>
<keyword evidence="2 5" id="KW-0378">Hydrolase</keyword>
<dbReference type="GO" id="GO:0005524">
    <property type="term" value="F:ATP binding"/>
    <property type="evidence" value="ECO:0007669"/>
    <property type="project" value="UniProtKB-KW"/>
</dbReference>
<dbReference type="InterPro" id="IPR003833">
    <property type="entry name" value="CT_C_D"/>
</dbReference>
<dbReference type="Gene3D" id="2.40.100.10">
    <property type="entry name" value="Cyclophilin-like"/>
    <property type="match status" value="1"/>
</dbReference>
<dbReference type="EMBL" id="CP011568">
    <property type="protein sequence ID" value="AKJ69492.1"/>
    <property type="molecule type" value="Genomic_DNA"/>
</dbReference>
<reference evidence="6" key="1">
    <citation type="submission" date="2015-06" db="EMBL/GenBank/DDBJ databases">
        <authorList>
            <person name="Lim Y.L."/>
            <person name="Ee R."/>
            <person name="Yong D."/>
            <person name="How K.Y."/>
            <person name="Yin W.F."/>
            <person name="Chan K.G."/>
        </authorList>
    </citation>
    <scope>NUCLEOTIDE SEQUENCE [LARGE SCALE GENOMIC DNA]</scope>
    <source>
        <strain evidence="6">DSM 25325</strain>
    </source>
</reference>
<evidence type="ECO:0000256" key="1">
    <source>
        <dbReference type="ARBA" id="ARBA00022741"/>
    </source>
</evidence>
<dbReference type="KEGG" id="ptx:ABW99_15995"/>
<dbReference type="STRING" id="445709.ABW99_15995"/>
<dbReference type="PANTHER" id="PTHR34698">
    <property type="entry name" value="5-OXOPROLINASE SUBUNIT B"/>
    <property type="match status" value="1"/>
</dbReference>